<evidence type="ECO:0000313" key="2">
    <source>
        <dbReference type="EMBL" id="KAK5086494.1"/>
    </source>
</evidence>
<dbReference type="PANTHER" id="PTHR42791">
    <property type="entry name" value="GNAT FAMILY ACETYLTRANSFERASE"/>
    <property type="match status" value="1"/>
</dbReference>
<feature type="domain" description="N-acetyltransferase" evidence="1">
    <location>
        <begin position="107"/>
        <end position="236"/>
    </location>
</feature>
<evidence type="ECO:0000259" key="1">
    <source>
        <dbReference type="PROSITE" id="PS51186"/>
    </source>
</evidence>
<sequence length="250" mass="27564">MASQNQPQVQVAVIESAEDLKIGFDVVYQCFGIQVPDQILQAQNPGWDTPEGRVRATERMTTSFESSTSRDKHGRPNKIFLKATLPDPESGTERIVGLAVWLQLSVVEGHGEPPVEDLSRVMDLEALYPGDTSEQNYLCELDRNLHRQRTELAKSKANASPPAVMALDLCVVHPSFQRRGIATKLVQWGLDEAKRRGGLEACMEASTMGRHVYGTMGFQQEGPEIDYGVEGAKFAQSGMPSNIFMRTGAN</sequence>
<organism evidence="2 3">
    <name type="scientific">Lithohypha guttulata</name>
    <dbReference type="NCBI Taxonomy" id="1690604"/>
    <lineage>
        <taxon>Eukaryota</taxon>
        <taxon>Fungi</taxon>
        <taxon>Dikarya</taxon>
        <taxon>Ascomycota</taxon>
        <taxon>Pezizomycotina</taxon>
        <taxon>Eurotiomycetes</taxon>
        <taxon>Chaetothyriomycetidae</taxon>
        <taxon>Chaetothyriales</taxon>
        <taxon>Trichomeriaceae</taxon>
        <taxon>Lithohypha</taxon>
    </lineage>
</organism>
<name>A0AAN7T1U9_9EURO</name>
<dbReference type="InterPro" id="IPR000182">
    <property type="entry name" value="GNAT_dom"/>
</dbReference>
<protein>
    <recommendedName>
        <fullName evidence="1">N-acetyltransferase domain-containing protein</fullName>
    </recommendedName>
</protein>
<dbReference type="GO" id="GO:0016747">
    <property type="term" value="F:acyltransferase activity, transferring groups other than amino-acyl groups"/>
    <property type="evidence" value="ECO:0007669"/>
    <property type="project" value="InterPro"/>
</dbReference>
<dbReference type="AlphaFoldDB" id="A0AAN7T1U9"/>
<dbReference type="InterPro" id="IPR052523">
    <property type="entry name" value="Trichothecene_AcTrans"/>
</dbReference>
<accession>A0AAN7T1U9</accession>
<dbReference type="CDD" id="cd04301">
    <property type="entry name" value="NAT_SF"/>
    <property type="match status" value="1"/>
</dbReference>
<dbReference type="PROSITE" id="PS51186">
    <property type="entry name" value="GNAT"/>
    <property type="match status" value="1"/>
</dbReference>
<proteinExistence type="predicted"/>
<comment type="caution">
    <text evidence="2">The sequence shown here is derived from an EMBL/GenBank/DDBJ whole genome shotgun (WGS) entry which is preliminary data.</text>
</comment>
<dbReference type="SUPFAM" id="SSF55729">
    <property type="entry name" value="Acyl-CoA N-acyltransferases (Nat)"/>
    <property type="match status" value="1"/>
</dbReference>
<keyword evidence="3" id="KW-1185">Reference proteome</keyword>
<reference evidence="2 3" key="1">
    <citation type="submission" date="2023-08" db="EMBL/GenBank/DDBJ databases">
        <title>Black Yeasts Isolated from many extreme environments.</title>
        <authorList>
            <person name="Coleine C."/>
            <person name="Stajich J.E."/>
            <person name="Selbmann L."/>
        </authorList>
    </citation>
    <scope>NUCLEOTIDE SEQUENCE [LARGE SCALE GENOMIC DNA]</scope>
    <source>
        <strain evidence="2 3">CCFEE 5910</strain>
    </source>
</reference>
<evidence type="ECO:0000313" key="3">
    <source>
        <dbReference type="Proteomes" id="UP001309876"/>
    </source>
</evidence>
<dbReference type="Pfam" id="PF00583">
    <property type="entry name" value="Acetyltransf_1"/>
    <property type="match status" value="1"/>
</dbReference>
<dbReference type="PANTHER" id="PTHR42791:SF14">
    <property type="entry name" value="N-ACETYLTRANSFERASE DOMAIN-CONTAINING PROTEIN"/>
    <property type="match status" value="1"/>
</dbReference>
<dbReference type="Proteomes" id="UP001309876">
    <property type="component" value="Unassembled WGS sequence"/>
</dbReference>
<gene>
    <name evidence="2" type="ORF">LTR05_003662</name>
</gene>
<dbReference type="InterPro" id="IPR016181">
    <property type="entry name" value="Acyl_CoA_acyltransferase"/>
</dbReference>
<dbReference type="EMBL" id="JAVRRJ010000003">
    <property type="protein sequence ID" value="KAK5086494.1"/>
    <property type="molecule type" value="Genomic_DNA"/>
</dbReference>
<dbReference type="Gene3D" id="3.40.630.30">
    <property type="match status" value="1"/>
</dbReference>